<dbReference type="Gene3D" id="3.30.565.10">
    <property type="entry name" value="Histidine kinase-like ATPase, C-terminal domain"/>
    <property type="match status" value="1"/>
</dbReference>
<sequence length="1857" mass="205766">MSPSFRLDTSEHRSFQVISEDGERAWCRVRCRDAEDNERSVLAVRLTAERSTPTSVDRLIHEYDLKDQLGSTWALRPLELVREGGRTLLLLEDFDGEPLDALLGAPLEVGRFLRLAIGVATAVGQVHQWGLIHKDLKPSHIFVNRSNEEVRLTGFGIASRLPRERQAPEPPEFIAGSLAYMAPEQTGRMNRSIDARSDLYALGVTLYQMLTGSLPFTAADSMEWVHYHVAKMPAAPCERVKTVPAPVSAIVMKLLAKTAEERYQTAGGVESDLRRCLAEWQARGSIDAFALGQHDIPNRLLIPEKLYGREREIDTLLAAFERVVAEGAPELVLVSGYSGIGKSSVVQELHRALVPKHGLFASGKFDQHRRDIPYATPAQALQGLIRPLLGQSDTELAPWREAFAEALGPHGQIAVTLVPELGLLIGPQRPAPELPPLDAQRRFQMVFCRLLGVFARAEHPLLLFLDDLQWLDSGTLDLLEHLATQSELRHLLLVGAYRDNEVTPAHPLMRRLAAIRGAGGRVQEILLTPLSVVDLCRLIADALHCAPRRAAPLARLVHDKTGGNPFFAIQFLSTLWEEGLLAFDHGQRCWDWDIERIRAKGYTDNVVKLLLGKLARLPQETREALTRLACLGNSAQTATLSMVLGVPENEVHTALWDAVRSGLVLRSEHAYTFLHDRVQEAAYALIPVGKRPTEHLRIGRRLRLRTAPEEVEDSVFEIVNQLNRGAGLITSMEERQRVAELNLMAGKRAKESTAYDSALTYLAAGGTLLAGDCWDRNYALAFALEFHRAECEFLTGQLACAEARLAALPTHAASHGDVAAVTRLRIALYMTAGENGHAIEVGIEHLRRVGIHCSPHPTQDEMDKEIKHIWRQLGKRSIEALIELPPMSDSAACASMDVLAEILPPASWTDNDLYCLLVCRMANLSLQYGNSDASCLAYVYLGMILGPHFGDYRAGFRFGQLAIDLVEKRRLDRFKARVYMCFGYLVSPWVQHLGTCNSLLRRAFDMAQEAGDLTFAGYSYVNTVTFMLAGGEPLDEVQREAEAGLGFVRKAQFGVVIDLVTAQLGLIRTLRGQTPVFGSFNDDQFDEDRFEQHLQGAPDLAVATCRYWIRKLQAHYFAQEYACAVAAAAKAKQSLWTSLSFFEAAEYHFYSALAHAAQCEVASVAQRAEHLDALAAHHRQLQGWAEHCPTNFADRAALVHAELARLEGRELDAERLYEQAIRAARDNGFVQDEAIAYEAVARFYAARGFDIFAEMYLDKGRHGYLRWGAHGKVRQLDQLHPHLRKEPAPGPMSTIATPIEHLDLATVIKVSQAVSSEIVLDKLVDMLLRTALAQAGAERGLLFFVAHEGEPRLRAEATIEQDRVVTRLRDEPVTRVMLPESMLRYVMRTQESVILDDAVEHDAFSADPYVRRHQVRSALCLPLINQSELVGMLYLENNLMPRVFMPTHIAVLKLLASQAAITLKNARLYRDLAEREARIRRLVDANIVGIFIWDLSGQILEANDAFLRIVGYEREDLVSGRMRWTDLTPPEWLESDNQRITEIGMTGTVQPYEKEFFTKDGSRAPVLIGAATFDQDGSEGVGFVLDLTGRKRAEAEARESERRYREVQMELAHSNRAATMGQLTASIAHEIQQPIAATAVDASAALRWLRINPPNLEEVRRSLDRIVNNAMRAGGIVGGIRDLIKKAPPRKDKVDINDAVREVIELTRGEATKNGVSVRTLLGEGLSLVLGDRVQLQQVMLNLIVNAVEAMSATSMAPRDLLISTAADSSDGVSIAVRDSGPGLPPAAVKRVFDPFYTTKAHGLGMGLSICLSIVEAHGGRLWASANVPRGAVFQLVLPSGEVEHAPSSENHGVPVA</sequence>
<dbReference type="InterPro" id="IPR011009">
    <property type="entry name" value="Kinase-like_dom_sf"/>
</dbReference>
<dbReference type="SMART" id="SM00220">
    <property type="entry name" value="S_TKc"/>
    <property type="match status" value="1"/>
</dbReference>
<dbReference type="InterPro" id="IPR000014">
    <property type="entry name" value="PAS"/>
</dbReference>
<evidence type="ECO:0000256" key="3">
    <source>
        <dbReference type="ARBA" id="ARBA00022553"/>
    </source>
</evidence>
<dbReference type="GO" id="GO:0042802">
    <property type="term" value="F:identical protein binding"/>
    <property type="evidence" value="ECO:0007669"/>
    <property type="project" value="UniProtKB-ARBA"/>
</dbReference>
<dbReference type="Gene3D" id="3.30.450.40">
    <property type="match status" value="1"/>
</dbReference>
<dbReference type="InterPro" id="IPR027417">
    <property type="entry name" value="P-loop_NTPase"/>
</dbReference>
<dbReference type="EC" id="2.7.13.3" evidence="2"/>
<evidence type="ECO:0000256" key="9">
    <source>
        <dbReference type="SAM" id="Coils"/>
    </source>
</evidence>
<evidence type="ECO:0000256" key="1">
    <source>
        <dbReference type="ARBA" id="ARBA00000085"/>
    </source>
</evidence>
<keyword evidence="3" id="KW-0597">Phosphoprotein</keyword>
<keyword evidence="9" id="KW-0175">Coiled coil</keyword>
<dbReference type="SUPFAM" id="SSF55785">
    <property type="entry name" value="PYP-like sensor domain (PAS domain)"/>
    <property type="match status" value="1"/>
</dbReference>
<evidence type="ECO:0000256" key="8">
    <source>
        <dbReference type="ARBA" id="ARBA00023012"/>
    </source>
</evidence>
<evidence type="ECO:0000313" key="14">
    <source>
        <dbReference type="EMBL" id="CAB3806964.1"/>
    </source>
</evidence>
<dbReference type="SUPFAM" id="SSF52540">
    <property type="entry name" value="P-loop containing nucleoside triphosphate hydrolases"/>
    <property type="match status" value="1"/>
</dbReference>
<dbReference type="InterPro" id="IPR000719">
    <property type="entry name" value="Prot_kinase_dom"/>
</dbReference>
<dbReference type="InterPro" id="IPR053159">
    <property type="entry name" value="Hybrid_Histidine_Kinase"/>
</dbReference>
<dbReference type="SMART" id="SM00065">
    <property type="entry name" value="GAF"/>
    <property type="match status" value="1"/>
</dbReference>
<evidence type="ECO:0000259" key="10">
    <source>
        <dbReference type="PROSITE" id="PS50011"/>
    </source>
</evidence>
<dbReference type="Gene3D" id="1.10.510.10">
    <property type="entry name" value="Transferase(Phosphotransferase) domain 1"/>
    <property type="match status" value="1"/>
</dbReference>
<proteinExistence type="predicted"/>
<feature type="domain" description="PAC" evidence="13">
    <location>
        <begin position="1550"/>
        <end position="1599"/>
    </location>
</feature>
<dbReference type="NCBIfam" id="TIGR00229">
    <property type="entry name" value="sensory_box"/>
    <property type="match status" value="1"/>
</dbReference>
<evidence type="ECO:0000256" key="7">
    <source>
        <dbReference type="ARBA" id="ARBA00022840"/>
    </source>
</evidence>
<dbReference type="InterPro" id="IPR003018">
    <property type="entry name" value="GAF"/>
</dbReference>
<dbReference type="PANTHER" id="PTHR43642">
    <property type="entry name" value="HYBRID SIGNAL TRANSDUCTION HISTIDINE KINASE G"/>
    <property type="match status" value="1"/>
</dbReference>
<keyword evidence="5" id="KW-0547">Nucleotide-binding</keyword>
<dbReference type="PROSITE" id="PS50112">
    <property type="entry name" value="PAS"/>
    <property type="match status" value="1"/>
</dbReference>
<dbReference type="Pfam" id="PF02518">
    <property type="entry name" value="HATPase_c"/>
    <property type="match status" value="1"/>
</dbReference>
<dbReference type="InterPro" id="IPR041664">
    <property type="entry name" value="AAA_16"/>
</dbReference>
<evidence type="ECO:0000256" key="4">
    <source>
        <dbReference type="ARBA" id="ARBA00022679"/>
    </source>
</evidence>
<dbReference type="InterPro" id="IPR000700">
    <property type="entry name" value="PAS-assoc_C"/>
</dbReference>
<dbReference type="PANTHER" id="PTHR43642:SF1">
    <property type="entry name" value="HYBRID SIGNAL TRANSDUCTION HISTIDINE KINASE G"/>
    <property type="match status" value="1"/>
</dbReference>
<feature type="domain" description="Histidine kinase" evidence="11">
    <location>
        <begin position="1626"/>
        <end position="1842"/>
    </location>
</feature>
<dbReference type="SMART" id="SM00387">
    <property type="entry name" value="HATPase_c"/>
    <property type="match status" value="1"/>
</dbReference>
<dbReference type="SUPFAM" id="SSF55781">
    <property type="entry name" value="GAF domain-like"/>
    <property type="match status" value="1"/>
</dbReference>
<dbReference type="GO" id="GO:0000155">
    <property type="term" value="F:phosphorelay sensor kinase activity"/>
    <property type="evidence" value="ECO:0007669"/>
    <property type="project" value="InterPro"/>
</dbReference>
<dbReference type="InterPro" id="IPR003661">
    <property type="entry name" value="HisK_dim/P_dom"/>
</dbReference>
<keyword evidence="4 14" id="KW-0808">Transferase</keyword>
<dbReference type="PROSITE" id="PS50109">
    <property type="entry name" value="HIS_KIN"/>
    <property type="match status" value="1"/>
</dbReference>
<dbReference type="PROSITE" id="PS50113">
    <property type="entry name" value="PAC"/>
    <property type="match status" value="1"/>
</dbReference>
<dbReference type="CDD" id="cd00082">
    <property type="entry name" value="HisKA"/>
    <property type="match status" value="1"/>
</dbReference>
<evidence type="ECO:0000259" key="11">
    <source>
        <dbReference type="PROSITE" id="PS50109"/>
    </source>
</evidence>
<dbReference type="Proteomes" id="UP000494115">
    <property type="component" value="Unassembled WGS sequence"/>
</dbReference>
<dbReference type="SUPFAM" id="SSF47384">
    <property type="entry name" value="Homodimeric domain of signal transducing histidine kinase"/>
    <property type="match status" value="1"/>
</dbReference>
<dbReference type="Pfam" id="PF01590">
    <property type="entry name" value="GAF"/>
    <property type="match status" value="1"/>
</dbReference>
<comment type="catalytic activity">
    <reaction evidence="1">
        <text>ATP + protein L-histidine = ADP + protein N-phospho-L-histidine.</text>
        <dbReference type="EC" id="2.7.13.3"/>
    </reaction>
</comment>
<dbReference type="PRINTS" id="PR00344">
    <property type="entry name" value="BCTRLSENSOR"/>
</dbReference>
<keyword evidence="15" id="KW-1185">Reference proteome</keyword>
<dbReference type="Pfam" id="PF00069">
    <property type="entry name" value="Pkinase"/>
    <property type="match status" value="1"/>
</dbReference>
<dbReference type="CDD" id="cd14014">
    <property type="entry name" value="STKc_PknB_like"/>
    <property type="match status" value="1"/>
</dbReference>
<dbReference type="InterPro" id="IPR035965">
    <property type="entry name" value="PAS-like_dom_sf"/>
</dbReference>
<dbReference type="SUPFAM" id="SSF56112">
    <property type="entry name" value="Protein kinase-like (PK-like)"/>
    <property type="match status" value="1"/>
</dbReference>
<dbReference type="SUPFAM" id="SSF55874">
    <property type="entry name" value="ATPase domain of HSP90 chaperone/DNA topoisomerase II/histidine kinase"/>
    <property type="match status" value="1"/>
</dbReference>
<dbReference type="InterPro" id="IPR029016">
    <property type="entry name" value="GAF-like_dom_sf"/>
</dbReference>
<dbReference type="Gene3D" id="1.10.287.130">
    <property type="match status" value="1"/>
</dbReference>
<evidence type="ECO:0000256" key="6">
    <source>
        <dbReference type="ARBA" id="ARBA00022777"/>
    </source>
</evidence>
<dbReference type="InterPro" id="IPR003594">
    <property type="entry name" value="HATPase_dom"/>
</dbReference>
<dbReference type="PROSITE" id="PS50011">
    <property type="entry name" value="PROTEIN_KINASE_DOM"/>
    <property type="match status" value="1"/>
</dbReference>
<reference evidence="14 15" key="1">
    <citation type="submission" date="2020-04" db="EMBL/GenBank/DDBJ databases">
        <authorList>
            <person name="De Canck E."/>
        </authorList>
    </citation>
    <scope>NUCLEOTIDE SEQUENCE [LARGE SCALE GENOMIC DNA]</scope>
    <source>
        <strain evidence="14 15">LMG 28138</strain>
    </source>
</reference>
<dbReference type="SMART" id="SM00388">
    <property type="entry name" value="HisKA"/>
    <property type="match status" value="1"/>
</dbReference>
<dbReference type="Gene3D" id="3.30.450.20">
    <property type="entry name" value="PAS domain"/>
    <property type="match status" value="1"/>
</dbReference>
<evidence type="ECO:0000256" key="2">
    <source>
        <dbReference type="ARBA" id="ARBA00012438"/>
    </source>
</evidence>
<dbReference type="InterPro" id="IPR005467">
    <property type="entry name" value="His_kinase_dom"/>
</dbReference>
<dbReference type="InterPro" id="IPR036890">
    <property type="entry name" value="HATPase_C_sf"/>
</dbReference>
<dbReference type="GO" id="GO:0005524">
    <property type="term" value="F:ATP binding"/>
    <property type="evidence" value="ECO:0007669"/>
    <property type="project" value="UniProtKB-KW"/>
</dbReference>
<accession>A0A6S7C1W0</accession>
<dbReference type="Pfam" id="PF13426">
    <property type="entry name" value="PAS_9"/>
    <property type="match status" value="1"/>
</dbReference>
<dbReference type="EMBL" id="CADIKM010000092">
    <property type="protein sequence ID" value="CAB3806964.1"/>
    <property type="molecule type" value="Genomic_DNA"/>
</dbReference>
<protein>
    <recommendedName>
        <fullName evidence="2">histidine kinase</fullName>
        <ecNumber evidence="2">2.7.13.3</ecNumber>
    </recommendedName>
</protein>
<dbReference type="InterPro" id="IPR036097">
    <property type="entry name" value="HisK_dim/P_sf"/>
</dbReference>
<dbReference type="FunFam" id="3.30.565.10:FF:000042">
    <property type="entry name" value="Two-component sensor histidine kinase KdpD"/>
    <property type="match status" value="1"/>
</dbReference>
<feature type="coiled-coil region" evidence="9">
    <location>
        <begin position="1590"/>
        <end position="1617"/>
    </location>
</feature>
<dbReference type="SMART" id="SM00091">
    <property type="entry name" value="PAS"/>
    <property type="match status" value="1"/>
</dbReference>
<keyword evidence="8" id="KW-0902">Two-component regulatory system</keyword>
<evidence type="ECO:0000313" key="15">
    <source>
        <dbReference type="Proteomes" id="UP000494115"/>
    </source>
</evidence>
<dbReference type="Pfam" id="PF13191">
    <property type="entry name" value="AAA_16"/>
    <property type="match status" value="1"/>
</dbReference>
<gene>
    <name evidence="14" type="primary">sasA_33</name>
    <name evidence="14" type="ORF">LMG28138_05869</name>
</gene>
<evidence type="ECO:0000259" key="13">
    <source>
        <dbReference type="PROSITE" id="PS50113"/>
    </source>
</evidence>
<evidence type="ECO:0000256" key="5">
    <source>
        <dbReference type="ARBA" id="ARBA00022741"/>
    </source>
</evidence>
<organism evidence="14 15">
    <name type="scientific">Pararobbsia alpina</name>
    <dbReference type="NCBI Taxonomy" id="621374"/>
    <lineage>
        <taxon>Bacteria</taxon>
        <taxon>Pseudomonadati</taxon>
        <taxon>Pseudomonadota</taxon>
        <taxon>Betaproteobacteria</taxon>
        <taxon>Burkholderiales</taxon>
        <taxon>Burkholderiaceae</taxon>
        <taxon>Pararobbsia</taxon>
    </lineage>
</organism>
<keyword evidence="6 14" id="KW-0418">Kinase</keyword>
<evidence type="ECO:0000259" key="12">
    <source>
        <dbReference type="PROSITE" id="PS50112"/>
    </source>
</evidence>
<keyword evidence="7" id="KW-0067">ATP-binding</keyword>
<name>A0A6S7C1W0_9BURK</name>
<feature type="domain" description="Protein kinase" evidence="10">
    <location>
        <begin position="15"/>
        <end position="277"/>
    </location>
</feature>
<dbReference type="Gene3D" id="3.40.50.300">
    <property type="entry name" value="P-loop containing nucleotide triphosphate hydrolases"/>
    <property type="match status" value="1"/>
</dbReference>
<dbReference type="CDD" id="cd00130">
    <property type="entry name" value="PAS"/>
    <property type="match status" value="1"/>
</dbReference>
<dbReference type="InterPro" id="IPR004358">
    <property type="entry name" value="Sig_transdc_His_kin-like_C"/>
</dbReference>
<feature type="domain" description="PAS" evidence="12">
    <location>
        <begin position="1475"/>
        <end position="1531"/>
    </location>
</feature>